<evidence type="ECO:0000256" key="1">
    <source>
        <dbReference type="SAM" id="MobiDB-lite"/>
    </source>
</evidence>
<sequence>MISVVTTKMMLLSRNLIAAQVLLLRALPMLLVPQLVVVPEPVRVQVLALVQELSQQKAAIPETRMNPTTVNPRKMRARGKKKSSPNLQTSRNRI</sequence>
<dbReference type="EMBL" id="AOJK01000030">
    <property type="protein sequence ID" value="ELZ45504.1"/>
    <property type="molecule type" value="Genomic_DNA"/>
</dbReference>
<reference evidence="2 3" key="1">
    <citation type="journal article" date="2014" name="PLoS Genet.">
        <title>Phylogenetically driven sequencing of extremely halophilic archaea reveals strategies for static and dynamic osmo-response.</title>
        <authorList>
            <person name="Becker E.A."/>
            <person name="Seitzer P.M."/>
            <person name="Tritt A."/>
            <person name="Larsen D."/>
            <person name="Krusor M."/>
            <person name="Yao A.I."/>
            <person name="Wu D."/>
            <person name="Madern D."/>
            <person name="Eisen J.A."/>
            <person name="Darling A.E."/>
            <person name="Facciotti M.T."/>
        </authorList>
    </citation>
    <scope>NUCLEOTIDE SEQUENCE [LARGE SCALE GENOMIC DNA]</scope>
    <source>
        <strain evidence="2 3">DSM 19288</strain>
    </source>
</reference>
<dbReference type="STRING" id="1227465.C463_06277"/>
<evidence type="ECO:0000313" key="2">
    <source>
        <dbReference type="EMBL" id="ELZ45504.1"/>
    </source>
</evidence>
<evidence type="ECO:0000313" key="3">
    <source>
        <dbReference type="Proteomes" id="UP000011586"/>
    </source>
</evidence>
<dbReference type="AlphaFoldDB" id="M0EGJ0"/>
<dbReference type="Proteomes" id="UP000011586">
    <property type="component" value="Unassembled WGS sequence"/>
</dbReference>
<proteinExistence type="predicted"/>
<protein>
    <submittedName>
        <fullName evidence="2">Uncharacterized protein</fullName>
    </submittedName>
</protein>
<feature type="compositionally biased region" description="Basic residues" evidence="1">
    <location>
        <begin position="73"/>
        <end position="83"/>
    </location>
</feature>
<gene>
    <name evidence="2" type="ORF">C463_06277</name>
</gene>
<feature type="region of interest" description="Disordered" evidence="1">
    <location>
        <begin position="60"/>
        <end position="94"/>
    </location>
</feature>
<comment type="caution">
    <text evidence="2">The sequence shown here is derived from an EMBL/GenBank/DDBJ whole genome shotgun (WGS) entry which is preliminary data.</text>
</comment>
<keyword evidence="3" id="KW-1185">Reference proteome</keyword>
<name>M0EGJ0_9EURY</name>
<feature type="compositionally biased region" description="Polar residues" evidence="1">
    <location>
        <begin position="84"/>
        <end position="94"/>
    </location>
</feature>
<accession>M0EGJ0</accession>
<organism evidence="2 3">
    <name type="scientific">Halorubrum californiense DSM 19288</name>
    <dbReference type="NCBI Taxonomy" id="1227465"/>
    <lineage>
        <taxon>Archaea</taxon>
        <taxon>Methanobacteriati</taxon>
        <taxon>Methanobacteriota</taxon>
        <taxon>Stenosarchaea group</taxon>
        <taxon>Halobacteria</taxon>
        <taxon>Halobacteriales</taxon>
        <taxon>Haloferacaceae</taxon>
        <taxon>Halorubrum</taxon>
    </lineage>
</organism>